<evidence type="ECO:0000256" key="6">
    <source>
        <dbReference type="ARBA" id="ARBA00030119"/>
    </source>
</evidence>
<dbReference type="NCBIfam" id="NF006183">
    <property type="entry name" value="PRK08318.1"/>
    <property type="match status" value="1"/>
</dbReference>
<dbReference type="Proteomes" id="UP000248916">
    <property type="component" value="Unassembled WGS sequence"/>
</dbReference>
<dbReference type="Pfam" id="PF01180">
    <property type="entry name" value="DHO_dh"/>
    <property type="match status" value="1"/>
</dbReference>
<comment type="caution">
    <text evidence="14">The sequence shown here is derived from an EMBL/GenBank/DDBJ whole genome shotgun (WGS) entry which is preliminary data.</text>
</comment>
<dbReference type="PANTHER" id="PTHR43073">
    <property type="entry name" value="DIHYDROPYRIMIDINE DEHYDROGENASE [NADP(+)]"/>
    <property type="match status" value="1"/>
</dbReference>
<dbReference type="GO" id="GO:0004159">
    <property type="term" value="F:dihydropyrimidine dehydrogenase (NAD+) activity"/>
    <property type="evidence" value="ECO:0007669"/>
    <property type="project" value="UniProtKB-EC"/>
</dbReference>
<dbReference type="InterPro" id="IPR005720">
    <property type="entry name" value="Dihydroorotate_DH_cat"/>
</dbReference>
<evidence type="ECO:0000256" key="8">
    <source>
        <dbReference type="ARBA" id="ARBA00047685"/>
    </source>
</evidence>
<dbReference type="PANTHER" id="PTHR43073:SF2">
    <property type="entry name" value="DIHYDROPYRIMIDINE DEHYDROGENASE [NADP(+)]"/>
    <property type="match status" value="1"/>
</dbReference>
<comment type="catalytic activity">
    <reaction evidence="9">
        <text>5,6-dihydrouracil + NAD(+) = uracil + NADH + H(+)</text>
        <dbReference type="Rhea" id="RHEA:20189"/>
        <dbReference type="ChEBI" id="CHEBI:15378"/>
        <dbReference type="ChEBI" id="CHEBI:15901"/>
        <dbReference type="ChEBI" id="CHEBI:17568"/>
        <dbReference type="ChEBI" id="CHEBI:57540"/>
        <dbReference type="ChEBI" id="CHEBI:57945"/>
        <dbReference type="EC" id="1.3.1.1"/>
    </reaction>
</comment>
<evidence type="ECO:0000313" key="14">
    <source>
        <dbReference type="EMBL" id="PZX16510.1"/>
    </source>
</evidence>
<comment type="catalytic activity">
    <reaction evidence="8">
        <text>5,6-dihydrothymine + NAD(+) = thymine + NADH + H(+)</text>
        <dbReference type="Rhea" id="RHEA:28791"/>
        <dbReference type="ChEBI" id="CHEBI:15378"/>
        <dbReference type="ChEBI" id="CHEBI:17821"/>
        <dbReference type="ChEBI" id="CHEBI:27468"/>
        <dbReference type="ChEBI" id="CHEBI:57540"/>
        <dbReference type="ChEBI" id="CHEBI:57945"/>
        <dbReference type="EC" id="1.3.1.1"/>
    </reaction>
</comment>
<keyword evidence="5" id="KW-0411">Iron-sulfur</keyword>
<sequence>MADLRSDFVGIKSPNPFWLASAPPTDKEYNVRRAFQAGWGGVVWKTLGAEGPPIVNVNGPRYGVVHGADRRVLGLNNIELITDRPLEVNLREMKAVKRDWPDRALVASIMVPCEEEAWRAILPKVEETGADGIELNFGCPHGMSERGMGSAVGQVPEYIEMVARWCKQYTRMPVIVKLTPNITDIRKPAEAARRGGADAVSLINTINSITSVDLDAMCPEPTIDGKGSHGGYCGPAVKPIALSMVSEIARAEATRGMPISGIGGITTWRDAAEFMALGCGNVQVCTAAMTYGFKIVAEMTAGLSHWMDEKGYAQTSDFVGRAVPNVTDWQYLNLNYVTKARIDQDACIKCGRCYAACEDTSHQAIAMSPERVFTVKDEECVACNLCIDVCPVEDCITMVEMRPGETDPRTGKVVEEEYANWTTHPNNPGAVAAE</sequence>
<evidence type="ECO:0000256" key="11">
    <source>
        <dbReference type="ARBA" id="ARBA00049714"/>
    </source>
</evidence>
<evidence type="ECO:0000256" key="1">
    <source>
        <dbReference type="ARBA" id="ARBA00010804"/>
    </source>
</evidence>
<dbReference type="PROSITE" id="PS51379">
    <property type="entry name" value="4FE4S_FER_2"/>
    <property type="match status" value="2"/>
</dbReference>
<dbReference type="AlphaFoldDB" id="A0A2W7N8Z8"/>
<keyword evidence="3" id="KW-0560">Oxidoreductase</keyword>
<organism evidence="14 15">
    <name type="scientific">Palleronia aestuarii</name>
    <dbReference type="NCBI Taxonomy" id="568105"/>
    <lineage>
        <taxon>Bacteria</taxon>
        <taxon>Pseudomonadati</taxon>
        <taxon>Pseudomonadota</taxon>
        <taxon>Alphaproteobacteria</taxon>
        <taxon>Rhodobacterales</taxon>
        <taxon>Roseobacteraceae</taxon>
        <taxon>Palleronia</taxon>
    </lineage>
</organism>
<evidence type="ECO:0000256" key="5">
    <source>
        <dbReference type="ARBA" id="ARBA00023014"/>
    </source>
</evidence>
<feature type="domain" description="4Fe-4S ferredoxin-type" evidence="13">
    <location>
        <begin position="371"/>
        <end position="401"/>
    </location>
</feature>
<keyword evidence="2" id="KW-0479">Metal-binding</keyword>
<dbReference type="InterPro" id="IPR017900">
    <property type="entry name" value="4Fe4S_Fe_S_CS"/>
</dbReference>
<evidence type="ECO:0000256" key="9">
    <source>
        <dbReference type="ARBA" id="ARBA00048792"/>
    </source>
</evidence>
<keyword evidence="15" id="KW-1185">Reference proteome</keyword>
<gene>
    <name evidence="14" type="ORF">LX81_01879</name>
</gene>
<name>A0A2W7N8Z8_9RHOB</name>
<comment type="subunit">
    <text evidence="11">Heterotetramer of 2 PreA and 2 PreT subunits.</text>
</comment>
<dbReference type="SUPFAM" id="SSF51395">
    <property type="entry name" value="FMN-linked oxidoreductases"/>
    <property type="match status" value="1"/>
</dbReference>
<dbReference type="GO" id="GO:0051536">
    <property type="term" value="F:iron-sulfur cluster binding"/>
    <property type="evidence" value="ECO:0007669"/>
    <property type="project" value="UniProtKB-KW"/>
</dbReference>
<reference evidence="14 15" key="1">
    <citation type="submission" date="2018-06" db="EMBL/GenBank/DDBJ databases">
        <title>Genomic Encyclopedia of Archaeal and Bacterial Type Strains, Phase II (KMG-II): from individual species to whole genera.</title>
        <authorList>
            <person name="Goeker M."/>
        </authorList>
    </citation>
    <scope>NUCLEOTIDE SEQUENCE [LARGE SCALE GENOMIC DNA]</scope>
    <source>
        <strain evidence="14 15">DSM 22009</strain>
    </source>
</reference>
<dbReference type="CDD" id="cd02940">
    <property type="entry name" value="DHPD_FMN"/>
    <property type="match status" value="1"/>
</dbReference>
<dbReference type="InterPro" id="IPR013785">
    <property type="entry name" value="Aldolase_TIM"/>
</dbReference>
<accession>A0A2W7N8Z8</accession>
<dbReference type="Gene3D" id="3.20.20.70">
    <property type="entry name" value="Aldolase class I"/>
    <property type="match status" value="1"/>
</dbReference>
<proteinExistence type="inferred from homology"/>
<protein>
    <recommendedName>
        <fullName evidence="12">dihydrouracil dehydrogenase (NAD(+))</fullName>
        <ecNumber evidence="12">1.3.1.1</ecNumber>
    </recommendedName>
    <alternativeName>
        <fullName evidence="7">Dihydrothymine dehydrogenase</fullName>
    </alternativeName>
    <alternativeName>
        <fullName evidence="6">Dihydrouracil dehydrogenase</fullName>
    </alternativeName>
</protein>
<feature type="domain" description="4Fe-4S ferredoxin-type" evidence="13">
    <location>
        <begin position="338"/>
        <end position="370"/>
    </location>
</feature>
<dbReference type="OrthoDB" id="9794954at2"/>
<dbReference type="EMBL" id="QKZL01000006">
    <property type="protein sequence ID" value="PZX16510.1"/>
    <property type="molecule type" value="Genomic_DNA"/>
</dbReference>
<evidence type="ECO:0000256" key="3">
    <source>
        <dbReference type="ARBA" id="ARBA00023002"/>
    </source>
</evidence>
<comment type="similarity">
    <text evidence="1">Belongs to the dihydropyrimidine dehydrogenase family.</text>
</comment>
<dbReference type="SUPFAM" id="SSF54862">
    <property type="entry name" value="4Fe-4S ferredoxins"/>
    <property type="match status" value="1"/>
</dbReference>
<dbReference type="InterPro" id="IPR017896">
    <property type="entry name" value="4Fe4S_Fe-S-bd"/>
</dbReference>
<dbReference type="GO" id="GO:0046872">
    <property type="term" value="F:metal ion binding"/>
    <property type="evidence" value="ECO:0007669"/>
    <property type="project" value="UniProtKB-KW"/>
</dbReference>
<dbReference type="FunFam" id="3.20.20.70:FF:000027">
    <property type="entry name" value="Dihydropyrimidine dehydrogenase [NADP(+)]"/>
    <property type="match status" value="1"/>
</dbReference>
<evidence type="ECO:0000256" key="7">
    <source>
        <dbReference type="ARBA" id="ARBA00032722"/>
    </source>
</evidence>
<dbReference type="Gene3D" id="3.30.70.20">
    <property type="match status" value="1"/>
</dbReference>
<dbReference type="EC" id="1.3.1.1" evidence="12"/>
<dbReference type="GO" id="GO:0005737">
    <property type="term" value="C:cytoplasm"/>
    <property type="evidence" value="ECO:0007669"/>
    <property type="project" value="InterPro"/>
</dbReference>
<evidence type="ECO:0000256" key="4">
    <source>
        <dbReference type="ARBA" id="ARBA00023004"/>
    </source>
</evidence>
<evidence type="ECO:0000256" key="12">
    <source>
        <dbReference type="ARBA" id="ARBA00049728"/>
    </source>
</evidence>
<evidence type="ECO:0000259" key="13">
    <source>
        <dbReference type="PROSITE" id="PS51379"/>
    </source>
</evidence>
<dbReference type="PROSITE" id="PS00198">
    <property type="entry name" value="4FE4S_FER_1"/>
    <property type="match status" value="1"/>
</dbReference>
<comment type="function">
    <text evidence="10">Involved in pyrimidine base degradation. Catalyzes physiologically the reduction of uracil to 5,6-dihydrouracil (DHU) by using NADH as a specific cosubstrate. It also catalyzes the reverse reaction and the reduction of thymine to 5,6-dihydrothymine (DHT).</text>
</comment>
<evidence type="ECO:0000256" key="10">
    <source>
        <dbReference type="ARBA" id="ARBA00049578"/>
    </source>
</evidence>
<dbReference type="RefSeq" id="WP_111537044.1">
    <property type="nucleotide sequence ID" value="NZ_QKZL01000006.1"/>
</dbReference>
<evidence type="ECO:0000256" key="2">
    <source>
        <dbReference type="ARBA" id="ARBA00022723"/>
    </source>
</evidence>
<keyword evidence="4" id="KW-0408">Iron</keyword>
<evidence type="ECO:0000313" key="15">
    <source>
        <dbReference type="Proteomes" id="UP000248916"/>
    </source>
</evidence>
<dbReference type="Pfam" id="PF14697">
    <property type="entry name" value="Fer4_21"/>
    <property type="match status" value="1"/>
</dbReference>